<dbReference type="AlphaFoldDB" id="A0A0F9LQ80"/>
<protein>
    <submittedName>
        <fullName evidence="1">Uncharacterized protein</fullName>
    </submittedName>
</protein>
<accession>A0A0F9LQ80</accession>
<organism evidence="1">
    <name type="scientific">marine sediment metagenome</name>
    <dbReference type="NCBI Taxonomy" id="412755"/>
    <lineage>
        <taxon>unclassified sequences</taxon>
        <taxon>metagenomes</taxon>
        <taxon>ecological metagenomes</taxon>
    </lineage>
</organism>
<dbReference type="InterPro" id="IPR056209">
    <property type="entry name" value="SU10_adaptor"/>
</dbReference>
<dbReference type="Pfam" id="PF24175">
    <property type="entry name" value="SU10_adaptor"/>
    <property type="match status" value="1"/>
</dbReference>
<name>A0A0F9LQ80_9ZZZZ</name>
<evidence type="ECO:0000313" key="1">
    <source>
        <dbReference type="EMBL" id="KKM66520.1"/>
    </source>
</evidence>
<reference evidence="1" key="1">
    <citation type="journal article" date="2015" name="Nature">
        <title>Complex archaea that bridge the gap between prokaryotes and eukaryotes.</title>
        <authorList>
            <person name="Spang A."/>
            <person name="Saw J.H."/>
            <person name="Jorgensen S.L."/>
            <person name="Zaremba-Niedzwiedzka K."/>
            <person name="Martijn J."/>
            <person name="Lind A.E."/>
            <person name="van Eijk R."/>
            <person name="Schleper C."/>
            <person name="Guy L."/>
            <person name="Ettema T.J."/>
        </authorList>
    </citation>
    <scope>NUCLEOTIDE SEQUENCE</scope>
</reference>
<sequence>MAEGDRRTFASYKTQVLHALGNVAAADMDITAGDIVNDALEHIAALNQWNWLSTGHVTLSITGGQDYVELPDDFGAKTALQHENSWTAYMEEVTWGLLLNMRTDGLAVPTGGYVYTINVGNVEAGAEEVGLTLPTLNLHPTPANDAANAIQMVYRRYLRRLVSGTDRPQWPAYMDRPLSLLARAFAKTDYDDDAESAHTQEFRSLIVDCISKDGLAIGSFGIQQGGVHDRGPLGSRTWMTDTIPNPTMA</sequence>
<gene>
    <name evidence="1" type="ORF">LCGC14_1480370</name>
</gene>
<comment type="caution">
    <text evidence="1">The sequence shown here is derived from an EMBL/GenBank/DDBJ whole genome shotgun (WGS) entry which is preliminary data.</text>
</comment>
<proteinExistence type="predicted"/>
<dbReference type="EMBL" id="LAZR01010515">
    <property type="protein sequence ID" value="KKM66520.1"/>
    <property type="molecule type" value="Genomic_DNA"/>
</dbReference>